<dbReference type="KEGG" id="htq:FRZ44_47690"/>
<dbReference type="GO" id="GO:0003700">
    <property type="term" value="F:DNA-binding transcription factor activity"/>
    <property type="evidence" value="ECO:0007669"/>
    <property type="project" value="InterPro"/>
</dbReference>
<sequence length="236" mass="26583">MVGKAEEPELSSLRVKRTNITLRQQVLDVLRNAILEFRFKPGDRLIERELCELTGVSRTSVREALRHLESEGLVHNVPNKGPTVATVTLEEAQQIYEVREALEGLAGRLFATRATDREIERLRNANERLEKAFEVGDVRGIVAETTHFYEVFLEGCGNNLIRDTIRSLNARIVYLRATSMSRPGRSPGSLGEMRRIVEAIGKRAPDAAEEACKDHVRRACNAALEVLRQRRIDGVN</sequence>
<dbReference type="SMART" id="SM00895">
    <property type="entry name" value="FCD"/>
    <property type="match status" value="1"/>
</dbReference>
<evidence type="ECO:0000256" key="3">
    <source>
        <dbReference type="ARBA" id="ARBA00023163"/>
    </source>
</evidence>
<dbReference type="CDD" id="cd07377">
    <property type="entry name" value="WHTH_GntR"/>
    <property type="match status" value="1"/>
</dbReference>
<dbReference type="AlphaFoldDB" id="A0A5J6MS06"/>
<dbReference type="InterPro" id="IPR000524">
    <property type="entry name" value="Tscrpt_reg_HTH_GntR"/>
</dbReference>
<protein>
    <submittedName>
        <fullName evidence="5">GntR family transcriptional regulator</fullName>
    </submittedName>
</protein>
<dbReference type="PRINTS" id="PR00035">
    <property type="entry name" value="HTHGNTR"/>
</dbReference>
<dbReference type="Pfam" id="PF00392">
    <property type="entry name" value="GntR"/>
    <property type="match status" value="1"/>
</dbReference>
<evidence type="ECO:0000256" key="1">
    <source>
        <dbReference type="ARBA" id="ARBA00023015"/>
    </source>
</evidence>
<reference evidence="5 6" key="1">
    <citation type="submission" date="2019-08" db="EMBL/GenBank/DDBJ databases">
        <title>Hyperibacter terrae gen. nov., sp. nov. and Hyperibacter viscosus sp. nov., two new members in the family Rhodospirillaceae isolated from the rhizosphere of Hypericum perforatum.</title>
        <authorList>
            <person name="Noviana Z."/>
        </authorList>
    </citation>
    <scope>NUCLEOTIDE SEQUENCE [LARGE SCALE GENOMIC DNA]</scope>
    <source>
        <strain evidence="5 6">R5913</strain>
    </source>
</reference>
<dbReference type="Pfam" id="PF07729">
    <property type="entry name" value="FCD"/>
    <property type="match status" value="1"/>
</dbReference>
<dbReference type="InterPro" id="IPR008920">
    <property type="entry name" value="TF_FadR/GntR_C"/>
</dbReference>
<dbReference type="SUPFAM" id="SSF48008">
    <property type="entry name" value="GntR ligand-binding domain-like"/>
    <property type="match status" value="1"/>
</dbReference>
<gene>
    <name evidence="5" type="ORF">FRZ44_47690</name>
</gene>
<keyword evidence="6" id="KW-1185">Reference proteome</keyword>
<dbReference type="EMBL" id="CP042906">
    <property type="protein sequence ID" value="QEX19455.1"/>
    <property type="molecule type" value="Genomic_DNA"/>
</dbReference>
<dbReference type="InterPro" id="IPR011711">
    <property type="entry name" value="GntR_C"/>
</dbReference>
<dbReference type="PROSITE" id="PS50949">
    <property type="entry name" value="HTH_GNTR"/>
    <property type="match status" value="1"/>
</dbReference>
<evidence type="ECO:0000313" key="6">
    <source>
        <dbReference type="Proteomes" id="UP000326202"/>
    </source>
</evidence>
<dbReference type="PANTHER" id="PTHR43537">
    <property type="entry name" value="TRANSCRIPTIONAL REGULATOR, GNTR FAMILY"/>
    <property type="match status" value="1"/>
</dbReference>
<dbReference type="RefSeq" id="WP_151179515.1">
    <property type="nucleotide sequence ID" value="NZ_CP042906.1"/>
</dbReference>
<proteinExistence type="predicted"/>
<evidence type="ECO:0000259" key="4">
    <source>
        <dbReference type="PROSITE" id="PS50949"/>
    </source>
</evidence>
<keyword evidence="1" id="KW-0805">Transcription regulation</keyword>
<feature type="domain" description="HTH gntR-type" evidence="4">
    <location>
        <begin position="20"/>
        <end position="87"/>
    </location>
</feature>
<keyword evidence="2" id="KW-0238">DNA-binding</keyword>
<keyword evidence="3" id="KW-0804">Transcription</keyword>
<dbReference type="Gene3D" id="1.20.120.530">
    <property type="entry name" value="GntR ligand-binding domain-like"/>
    <property type="match status" value="1"/>
</dbReference>
<name>A0A5J6MS06_9PROT</name>
<dbReference type="InterPro" id="IPR036388">
    <property type="entry name" value="WH-like_DNA-bd_sf"/>
</dbReference>
<dbReference type="PANTHER" id="PTHR43537:SF24">
    <property type="entry name" value="GLUCONATE OPERON TRANSCRIPTIONAL REPRESSOR"/>
    <property type="match status" value="1"/>
</dbReference>
<dbReference type="SMART" id="SM00345">
    <property type="entry name" value="HTH_GNTR"/>
    <property type="match status" value="1"/>
</dbReference>
<dbReference type="Gene3D" id="1.10.10.10">
    <property type="entry name" value="Winged helix-like DNA-binding domain superfamily/Winged helix DNA-binding domain"/>
    <property type="match status" value="1"/>
</dbReference>
<dbReference type="OrthoDB" id="9812290at2"/>
<accession>A0A5J6MS06</accession>
<dbReference type="Proteomes" id="UP000326202">
    <property type="component" value="Chromosome"/>
</dbReference>
<organism evidence="5 6">
    <name type="scientific">Hypericibacter terrae</name>
    <dbReference type="NCBI Taxonomy" id="2602015"/>
    <lineage>
        <taxon>Bacteria</taxon>
        <taxon>Pseudomonadati</taxon>
        <taxon>Pseudomonadota</taxon>
        <taxon>Alphaproteobacteria</taxon>
        <taxon>Rhodospirillales</taxon>
        <taxon>Dongiaceae</taxon>
        <taxon>Hypericibacter</taxon>
    </lineage>
</organism>
<dbReference type="InterPro" id="IPR036390">
    <property type="entry name" value="WH_DNA-bd_sf"/>
</dbReference>
<evidence type="ECO:0000256" key="2">
    <source>
        <dbReference type="ARBA" id="ARBA00023125"/>
    </source>
</evidence>
<evidence type="ECO:0000313" key="5">
    <source>
        <dbReference type="EMBL" id="QEX19455.1"/>
    </source>
</evidence>
<dbReference type="GO" id="GO:0003677">
    <property type="term" value="F:DNA binding"/>
    <property type="evidence" value="ECO:0007669"/>
    <property type="project" value="UniProtKB-KW"/>
</dbReference>
<dbReference type="SUPFAM" id="SSF46785">
    <property type="entry name" value="Winged helix' DNA-binding domain"/>
    <property type="match status" value="1"/>
</dbReference>